<organism evidence="4">
    <name type="scientific">Cacopsylla melanoneura</name>
    <dbReference type="NCBI Taxonomy" id="428564"/>
    <lineage>
        <taxon>Eukaryota</taxon>
        <taxon>Metazoa</taxon>
        <taxon>Ecdysozoa</taxon>
        <taxon>Arthropoda</taxon>
        <taxon>Hexapoda</taxon>
        <taxon>Insecta</taxon>
        <taxon>Pterygota</taxon>
        <taxon>Neoptera</taxon>
        <taxon>Paraneoptera</taxon>
        <taxon>Hemiptera</taxon>
        <taxon>Sternorrhyncha</taxon>
        <taxon>Psylloidea</taxon>
        <taxon>Psyllidae</taxon>
        <taxon>Psyllinae</taxon>
        <taxon>Cacopsylla</taxon>
    </lineage>
</organism>
<feature type="region of interest" description="Disordered" evidence="2">
    <location>
        <begin position="573"/>
        <end position="594"/>
    </location>
</feature>
<feature type="compositionally biased region" description="Polar residues" evidence="2">
    <location>
        <begin position="130"/>
        <end position="144"/>
    </location>
</feature>
<dbReference type="InterPro" id="IPR050621">
    <property type="entry name" value="Tudor_domain_containing"/>
</dbReference>
<reference evidence="4" key="1">
    <citation type="submission" date="2021-05" db="EMBL/GenBank/DDBJ databases">
        <authorList>
            <person name="Alioto T."/>
            <person name="Alioto T."/>
            <person name="Gomez Garrido J."/>
        </authorList>
    </citation>
    <scope>NUCLEOTIDE SEQUENCE</scope>
</reference>
<keyword evidence="1" id="KW-0694">RNA-binding</keyword>
<dbReference type="PROSITE" id="PS50084">
    <property type="entry name" value="KH_TYPE_1"/>
    <property type="match status" value="1"/>
</dbReference>
<dbReference type="Pfam" id="PF00013">
    <property type="entry name" value="KH_1"/>
    <property type="match status" value="1"/>
</dbReference>
<dbReference type="PROSITE" id="PS50304">
    <property type="entry name" value="TUDOR"/>
    <property type="match status" value="1"/>
</dbReference>
<dbReference type="PANTHER" id="PTHR22948">
    <property type="entry name" value="TUDOR DOMAIN CONTAINING PROTEIN"/>
    <property type="match status" value="1"/>
</dbReference>
<dbReference type="CDD" id="cd22395">
    <property type="entry name" value="KH-I_AKAP1"/>
    <property type="match status" value="1"/>
</dbReference>
<dbReference type="SMART" id="SM00322">
    <property type="entry name" value="KH"/>
    <property type="match status" value="1"/>
</dbReference>
<dbReference type="GO" id="GO:0005739">
    <property type="term" value="C:mitochondrion"/>
    <property type="evidence" value="ECO:0007669"/>
    <property type="project" value="UniProtKB-ARBA"/>
</dbReference>
<dbReference type="Gene3D" id="2.30.30.140">
    <property type="match status" value="1"/>
</dbReference>
<dbReference type="SUPFAM" id="SSF63748">
    <property type="entry name" value="Tudor/PWWP/MBT"/>
    <property type="match status" value="1"/>
</dbReference>
<feature type="compositionally biased region" description="Basic and acidic residues" evidence="2">
    <location>
        <begin position="242"/>
        <end position="252"/>
    </location>
</feature>
<feature type="compositionally biased region" description="Low complexity" evidence="2">
    <location>
        <begin position="573"/>
        <end position="586"/>
    </location>
</feature>
<feature type="compositionally biased region" description="Polar residues" evidence="2">
    <location>
        <begin position="295"/>
        <end position="310"/>
    </location>
</feature>
<feature type="compositionally biased region" description="Low complexity" evidence="2">
    <location>
        <begin position="314"/>
        <end position="339"/>
    </location>
</feature>
<sequence length="719" mass="77118">MVRPGLGLGLGSAGPTHSIVKWTLPISLLVTVLGFWWHNVRKKRKPRDGTSDTDSVRASAEQTSSLVKANGVGPADAASYPDLNAFIETVIKLNAGTLETNNKEPLANGGPHVGNGCVAVPSPRAKRSAPQATPKQNSSPWSEQQVVARSAKYLDSETSVLDSLEFGVAKIDDSKQQQQQKEKEGPVAKKKLWSELVEEDSENEVLVTSSCSNILQEELQFPLEEHCTVVRSSCDSTTPTLDRTRSSSDYHNTKSYSESEANAEVSNIISTETTTSTQQQLQRDSANHSPAVIDTDTTTMPVTASPSLSDVHSEGSSDSGKGCSESSRTPAGGSSVSGEPPSPAWTEYHFVLPQPIVGRLIGKNGSFIHRVRTLSHTKIYIKRHPASHKLKLCALEGAQADIDHALSLIRQKFPLSQYPFLTMEKVPFISADTISCALRPEPFHLQLVEGINNDVCISSLVSAGHFFVQLPSHPSHASLTSLNLLMNTTYSSSQAPLLPAPVENALVAAPAMGGWFRAQILAVDPVTASCTVKFVDYGGYLSLETAALRQIRADFLSLPFQAIECGLANIVPNNNTSNNSTEGESGLTVESETPVSSSCSTEWSEEARGLVHGLTSGHILQAQVYDYDQNTGVPMVYLYTLRDSEVVLVNQELVERGYAKLHEEAASLVSSTETKVSPSTTTSSGISSPSSEQSTTPESDTTPILATVNETTPLTAAST</sequence>
<dbReference type="Pfam" id="PF00567">
    <property type="entry name" value="TUDOR"/>
    <property type="match status" value="1"/>
</dbReference>
<dbReference type="EMBL" id="HBUF01019207">
    <property type="protein sequence ID" value="CAG6610681.1"/>
    <property type="molecule type" value="Transcribed_RNA"/>
</dbReference>
<dbReference type="CDD" id="cd20407">
    <property type="entry name" value="Tudor_AKAP1"/>
    <property type="match status" value="1"/>
</dbReference>
<dbReference type="InterPro" id="IPR004087">
    <property type="entry name" value="KH_dom"/>
</dbReference>
<dbReference type="SMART" id="SM00333">
    <property type="entry name" value="TUDOR"/>
    <property type="match status" value="1"/>
</dbReference>
<dbReference type="Gene3D" id="2.40.50.90">
    <property type="match status" value="1"/>
</dbReference>
<feature type="region of interest" description="Disordered" evidence="2">
    <location>
        <begin position="668"/>
        <end position="719"/>
    </location>
</feature>
<evidence type="ECO:0000256" key="1">
    <source>
        <dbReference type="PROSITE-ProRule" id="PRU00117"/>
    </source>
</evidence>
<proteinExistence type="predicted"/>
<dbReference type="InterPro" id="IPR047368">
    <property type="entry name" value="KH-I_AKAP1"/>
</dbReference>
<protein>
    <submittedName>
        <fullName evidence="4">KH domain-containing protein akap-1</fullName>
    </submittedName>
</protein>
<dbReference type="GO" id="GO:0003723">
    <property type="term" value="F:RNA binding"/>
    <property type="evidence" value="ECO:0007669"/>
    <property type="project" value="UniProtKB-UniRule"/>
</dbReference>
<name>A0A8D8LSS3_9HEMI</name>
<dbReference type="SUPFAM" id="SSF54791">
    <property type="entry name" value="Eukaryotic type KH-domain (KH-domain type I)"/>
    <property type="match status" value="1"/>
</dbReference>
<dbReference type="Gene3D" id="3.30.1370.10">
    <property type="entry name" value="K Homology domain, type 1"/>
    <property type="match status" value="1"/>
</dbReference>
<dbReference type="InterPro" id="IPR004088">
    <property type="entry name" value="KH_dom_type_1"/>
</dbReference>
<feature type="compositionally biased region" description="Low complexity" evidence="2">
    <location>
        <begin position="677"/>
        <end position="703"/>
    </location>
</feature>
<evidence type="ECO:0000259" key="3">
    <source>
        <dbReference type="PROSITE" id="PS50304"/>
    </source>
</evidence>
<feature type="compositionally biased region" description="Polar residues" evidence="2">
    <location>
        <begin position="232"/>
        <end position="241"/>
    </location>
</feature>
<dbReference type="AlphaFoldDB" id="A0A8D8LSS3"/>
<feature type="compositionally biased region" description="Polar residues" evidence="2">
    <location>
        <begin position="253"/>
        <end position="269"/>
    </location>
</feature>
<feature type="region of interest" description="Disordered" evidence="2">
    <location>
        <begin position="43"/>
        <end position="62"/>
    </location>
</feature>
<dbReference type="InterPro" id="IPR047367">
    <property type="entry name" value="Tudor_AKAP1"/>
</dbReference>
<dbReference type="InterPro" id="IPR036612">
    <property type="entry name" value="KH_dom_type_1_sf"/>
</dbReference>
<dbReference type="PANTHER" id="PTHR22948:SF65">
    <property type="entry name" value="A-KINASE ANCHORING PROTEIN 1"/>
    <property type="match status" value="1"/>
</dbReference>
<accession>A0A8D8LSS3</accession>
<dbReference type="SUPFAM" id="SSF50199">
    <property type="entry name" value="Staphylococcal nuclease"/>
    <property type="match status" value="1"/>
</dbReference>
<feature type="compositionally biased region" description="Low complexity" evidence="2">
    <location>
        <begin position="270"/>
        <end position="282"/>
    </location>
</feature>
<feature type="compositionally biased region" description="Polar residues" evidence="2">
    <location>
        <begin position="708"/>
        <end position="719"/>
    </location>
</feature>
<feature type="domain" description="Tudor" evidence="3">
    <location>
        <begin position="498"/>
        <end position="558"/>
    </location>
</feature>
<dbReference type="InterPro" id="IPR002999">
    <property type="entry name" value="Tudor"/>
</dbReference>
<evidence type="ECO:0000313" key="4">
    <source>
        <dbReference type="EMBL" id="CAG6610681.1"/>
    </source>
</evidence>
<feature type="region of interest" description="Disordered" evidence="2">
    <location>
        <begin position="232"/>
        <end position="341"/>
    </location>
</feature>
<feature type="region of interest" description="Disordered" evidence="2">
    <location>
        <begin position="102"/>
        <end position="144"/>
    </location>
</feature>
<dbReference type="InterPro" id="IPR035437">
    <property type="entry name" value="SNase_OB-fold_sf"/>
</dbReference>
<dbReference type="GO" id="GO:0010468">
    <property type="term" value="P:regulation of gene expression"/>
    <property type="evidence" value="ECO:0007669"/>
    <property type="project" value="UniProtKB-ARBA"/>
</dbReference>
<evidence type="ECO:0000256" key="2">
    <source>
        <dbReference type="SAM" id="MobiDB-lite"/>
    </source>
</evidence>